<dbReference type="InterPro" id="IPR012951">
    <property type="entry name" value="BBE"/>
</dbReference>
<keyword evidence="4" id="KW-0274">FAD</keyword>
<dbReference type="InterPro" id="IPR036318">
    <property type="entry name" value="FAD-bd_PCMH-like_sf"/>
</dbReference>
<organism evidence="7">
    <name type="scientific">freshwater metagenome</name>
    <dbReference type="NCBI Taxonomy" id="449393"/>
    <lineage>
        <taxon>unclassified sequences</taxon>
        <taxon>metagenomes</taxon>
        <taxon>ecological metagenomes</taxon>
    </lineage>
</organism>
<feature type="domain" description="FAD-binding PCMH-type" evidence="6">
    <location>
        <begin position="42"/>
        <end position="212"/>
    </location>
</feature>
<dbReference type="EMBL" id="CAFBMX010000004">
    <property type="protein sequence ID" value="CAB4929367.1"/>
    <property type="molecule type" value="Genomic_DNA"/>
</dbReference>
<evidence type="ECO:0000256" key="2">
    <source>
        <dbReference type="ARBA" id="ARBA00005466"/>
    </source>
</evidence>
<dbReference type="InterPro" id="IPR016167">
    <property type="entry name" value="FAD-bd_PCMH_sub1"/>
</dbReference>
<comment type="cofactor">
    <cofactor evidence="1">
        <name>FAD</name>
        <dbReference type="ChEBI" id="CHEBI:57692"/>
    </cofactor>
</comment>
<dbReference type="PANTHER" id="PTHR42973">
    <property type="entry name" value="BINDING OXIDOREDUCTASE, PUTATIVE (AFU_ORTHOLOGUE AFUA_1G17690)-RELATED"/>
    <property type="match status" value="1"/>
</dbReference>
<gene>
    <name evidence="7" type="ORF">UFOPK3674_01062</name>
</gene>
<reference evidence="7" key="1">
    <citation type="submission" date="2020-05" db="EMBL/GenBank/DDBJ databases">
        <authorList>
            <person name="Chiriac C."/>
            <person name="Salcher M."/>
            <person name="Ghai R."/>
            <person name="Kavagutti S V."/>
        </authorList>
    </citation>
    <scope>NUCLEOTIDE SEQUENCE</scope>
</reference>
<evidence type="ECO:0000256" key="3">
    <source>
        <dbReference type="ARBA" id="ARBA00022630"/>
    </source>
</evidence>
<sequence>MTMESTITDAQLAALAASMRGDVILRSDARYDELRAVFNGMIDRRPLAIARVADEADVLAVLAFVREHELPVTVRSGGHAAPGHGVIDDGIVIDVRDMTGVVVDPEARTARCAAGVDWGVFDRATQEHGLAVTGGRVSTTGVSGFSIGSGSGWLERTWGLAPDHLIGLRLVTADGRVVVADETQNRELLWASRGAGGNFGVITEMTFALRPLGPIVFGGPRFYPMERATEVMRAYRDVMESAPAELGGGLQLIWAPEAPFIPQAAQNKPCVAIFVFWAGDFDDAAEGVAPLDALGAPMADLAGPIPYADMQAMADAAYPAGKRDYFKGGFINHVTDEAIDDMVRHGESIMAPLTNIILLALGDGTDYARYTEEHSPIGPEARSAGWTFQVLSIWSDPADDDLHREWTRDVAKTMSSYSSLVMFPNFVSIDDPSRAAEAFSPAAMERLRAVKREYDPGNVFNRVVVPLGD</sequence>
<dbReference type="Pfam" id="PF01565">
    <property type="entry name" value="FAD_binding_4"/>
    <property type="match status" value="1"/>
</dbReference>
<dbReference type="Gene3D" id="3.30.43.10">
    <property type="entry name" value="Uridine Diphospho-n-acetylenolpyruvylglucosamine Reductase, domain 2"/>
    <property type="match status" value="1"/>
</dbReference>
<evidence type="ECO:0000313" key="7">
    <source>
        <dbReference type="EMBL" id="CAB4929367.1"/>
    </source>
</evidence>
<dbReference type="Pfam" id="PF08031">
    <property type="entry name" value="BBE"/>
    <property type="match status" value="1"/>
</dbReference>
<dbReference type="InterPro" id="IPR006094">
    <property type="entry name" value="Oxid_FAD_bind_N"/>
</dbReference>
<accession>A0A6J7IGR1</accession>
<keyword evidence="5" id="KW-0560">Oxidoreductase</keyword>
<dbReference type="GO" id="GO:0071949">
    <property type="term" value="F:FAD binding"/>
    <property type="evidence" value="ECO:0007669"/>
    <property type="project" value="InterPro"/>
</dbReference>
<dbReference type="InterPro" id="IPR016164">
    <property type="entry name" value="FAD-linked_Oxase-like_C"/>
</dbReference>
<dbReference type="PROSITE" id="PS51387">
    <property type="entry name" value="FAD_PCMH"/>
    <property type="match status" value="1"/>
</dbReference>
<keyword evidence="3" id="KW-0285">Flavoprotein</keyword>
<dbReference type="InterPro" id="IPR006093">
    <property type="entry name" value="Oxy_OxRdtase_FAD_BS"/>
</dbReference>
<protein>
    <submittedName>
        <fullName evidence="7">Unannotated protein</fullName>
    </submittedName>
</protein>
<evidence type="ECO:0000256" key="4">
    <source>
        <dbReference type="ARBA" id="ARBA00022827"/>
    </source>
</evidence>
<dbReference type="GO" id="GO:0016491">
    <property type="term" value="F:oxidoreductase activity"/>
    <property type="evidence" value="ECO:0007669"/>
    <property type="project" value="UniProtKB-KW"/>
</dbReference>
<dbReference type="SUPFAM" id="SSF56176">
    <property type="entry name" value="FAD-binding/transporter-associated domain-like"/>
    <property type="match status" value="1"/>
</dbReference>
<evidence type="ECO:0000259" key="6">
    <source>
        <dbReference type="PROSITE" id="PS51387"/>
    </source>
</evidence>
<dbReference type="AlphaFoldDB" id="A0A6J7IGR1"/>
<dbReference type="SUPFAM" id="SSF55103">
    <property type="entry name" value="FAD-linked oxidases, C-terminal domain"/>
    <property type="match status" value="1"/>
</dbReference>
<dbReference type="InterPro" id="IPR016166">
    <property type="entry name" value="FAD-bd_PCMH"/>
</dbReference>
<dbReference type="Gene3D" id="3.40.462.20">
    <property type="match status" value="1"/>
</dbReference>
<comment type="similarity">
    <text evidence="2">Belongs to the oxygen-dependent FAD-linked oxidoreductase family.</text>
</comment>
<proteinExistence type="inferred from homology"/>
<dbReference type="PANTHER" id="PTHR42973:SF39">
    <property type="entry name" value="FAD-BINDING PCMH-TYPE DOMAIN-CONTAINING PROTEIN"/>
    <property type="match status" value="1"/>
</dbReference>
<dbReference type="InterPro" id="IPR050416">
    <property type="entry name" value="FAD-linked_Oxidoreductase"/>
</dbReference>
<dbReference type="PROSITE" id="PS00862">
    <property type="entry name" value="OX2_COVAL_FAD"/>
    <property type="match status" value="1"/>
</dbReference>
<name>A0A6J7IGR1_9ZZZZ</name>
<dbReference type="InterPro" id="IPR016169">
    <property type="entry name" value="FAD-bd_PCMH_sub2"/>
</dbReference>
<dbReference type="Gene3D" id="3.30.465.10">
    <property type="match status" value="1"/>
</dbReference>
<evidence type="ECO:0000256" key="5">
    <source>
        <dbReference type="ARBA" id="ARBA00023002"/>
    </source>
</evidence>
<evidence type="ECO:0000256" key="1">
    <source>
        <dbReference type="ARBA" id="ARBA00001974"/>
    </source>
</evidence>